<organism evidence="2 3">
    <name type="scientific">Pseudodonghicola xiamenensis</name>
    <dbReference type="NCBI Taxonomy" id="337702"/>
    <lineage>
        <taxon>Bacteria</taxon>
        <taxon>Pseudomonadati</taxon>
        <taxon>Pseudomonadota</taxon>
        <taxon>Alphaproteobacteria</taxon>
        <taxon>Rhodobacterales</taxon>
        <taxon>Paracoccaceae</taxon>
        <taxon>Pseudodonghicola</taxon>
    </lineage>
</organism>
<dbReference type="EMBL" id="BNAP01000003">
    <property type="protein sequence ID" value="GHG84581.1"/>
    <property type="molecule type" value="Genomic_DNA"/>
</dbReference>
<dbReference type="AlphaFoldDB" id="A0A8J3MBE6"/>
<sequence length="177" mass="19230">MNDPLSIAAGEHGVTRVFALEMRPEQAAFQREPGAAEQMLGLEGLDHEQIDVIRLADLEDMGLAGYLLDGCGIPEDQIAPDRDRLRALTGWVMVVRSRAFGGHAGRIAPAPGVTLIAAYHDPGTDWSAEPLHARSAEPYSAPRISPRAARDRARRIGATLFGIVMALIALMMWLVIR</sequence>
<proteinExistence type="predicted"/>
<keyword evidence="1" id="KW-0472">Membrane</keyword>
<dbReference type="Proteomes" id="UP000611500">
    <property type="component" value="Unassembled WGS sequence"/>
</dbReference>
<protein>
    <submittedName>
        <fullName evidence="2">Uncharacterized protein</fullName>
    </submittedName>
</protein>
<accession>A0A8J3MBE6</accession>
<reference evidence="2" key="2">
    <citation type="submission" date="2020-09" db="EMBL/GenBank/DDBJ databases">
        <authorList>
            <person name="Sun Q."/>
            <person name="Zhou Y."/>
        </authorList>
    </citation>
    <scope>NUCLEOTIDE SEQUENCE</scope>
    <source>
        <strain evidence="2">CGMCC 1.7081</strain>
    </source>
</reference>
<evidence type="ECO:0000313" key="3">
    <source>
        <dbReference type="Proteomes" id="UP000611500"/>
    </source>
</evidence>
<keyword evidence="3" id="KW-1185">Reference proteome</keyword>
<reference evidence="2" key="1">
    <citation type="journal article" date="2014" name="Int. J. Syst. Evol. Microbiol.">
        <title>Complete genome sequence of Corynebacterium casei LMG S-19264T (=DSM 44701T), isolated from a smear-ripened cheese.</title>
        <authorList>
            <consortium name="US DOE Joint Genome Institute (JGI-PGF)"/>
            <person name="Walter F."/>
            <person name="Albersmeier A."/>
            <person name="Kalinowski J."/>
            <person name="Ruckert C."/>
        </authorList>
    </citation>
    <scope>NUCLEOTIDE SEQUENCE</scope>
    <source>
        <strain evidence="2">CGMCC 1.7081</strain>
    </source>
</reference>
<evidence type="ECO:0000256" key="1">
    <source>
        <dbReference type="SAM" id="Phobius"/>
    </source>
</evidence>
<keyword evidence="1" id="KW-1133">Transmembrane helix</keyword>
<gene>
    <name evidence="2" type="ORF">GCM10010961_10880</name>
</gene>
<name>A0A8J3MBE6_9RHOB</name>
<evidence type="ECO:0000313" key="2">
    <source>
        <dbReference type="EMBL" id="GHG84581.1"/>
    </source>
</evidence>
<keyword evidence="1" id="KW-0812">Transmembrane</keyword>
<feature type="transmembrane region" description="Helical" evidence="1">
    <location>
        <begin position="156"/>
        <end position="176"/>
    </location>
</feature>
<comment type="caution">
    <text evidence="2">The sequence shown here is derived from an EMBL/GenBank/DDBJ whole genome shotgun (WGS) entry which is preliminary data.</text>
</comment>
<dbReference type="RefSeq" id="WP_028092396.1">
    <property type="nucleotide sequence ID" value="NZ_BNAP01000003.1"/>
</dbReference>